<dbReference type="InterPro" id="IPR036388">
    <property type="entry name" value="WH-like_DNA-bd_sf"/>
</dbReference>
<dbReference type="PANTHER" id="PTHR10015:SF427">
    <property type="entry name" value="HEAT SHOCK FACTOR PROTEIN"/>
    <property type="match status" value="1"/>
</dbReference>
<evidence type="ECO:0000256" key="7">
    <source>
        <dbReference type="RuleBase" id="RU004020"/>
    </source>
</evidence>
<dbReference type="FunFam" id="1.10.10.10:FF:000027">
    <property type="entry name" value="Heat shock transcription factor 1"/>
    <property type="match status" value="1"/>
</dbReference>
<dbReference type="Gene3D" id="1.10.10.10">
    <property type="entry name" value="Winged helix-like DNA-binding domain superfamily/Winged helix DNA-binding domain"/>
    <property type="match status" value="1"/>
</dbReference>
<dbReference type="PANTHER" id="PTHR10015">
    <property type="entry name" value="HEAT SHOCK TRANSCRIPTION FACTOR"/>
    <property type="match status" value="1"/>
</dbReference>
<proteinExistence type="inferred from homology"/>
<evidence type="ECO:0000256" key="1">
    <source>
        <dbReference type="ARBA" id="ARBA00004123"/>
    </source>
</evidence>
<dbReference type="SMART" id="SM00415">
    <property type="entry name" value="HSF"/>
    <property type="match status" value="1"/>
</dbReference>
<keyword evidence="10" id="KW-1185">Reference proteome</keyword>
<reference evidence="9" key="1">
    <citation type="submission" date="2022-01" db="UniProtKB">
        <authorList>
            <consortium name="EnsemblMetazoa"/>
        </authorList>
    </citation>
    <scope>IDENTIFICATION</scope>
</reference>
<feature type="domain" description="HSF-type DNA-binding" evidence="8">
    <location>
        <begin position="2"/>
        <end position="100"/>
    </location>
</feature>
<keyword evidence="3" id="KW-0805">Transcription regulation</keyword>
<dbReference type="Proteomes" id="UP000494040">
    <property type="component" value="Unassembled WGS sequence"/>
</dbReference>
<evidence type="ECO:0000256" key="5">
    <source>
        <dbReference type="ARBA" id="ARBA00023163"/>
    </source>
</evidence>
<protein>
    <recommendedName>
        <fullName evidence="8">HSF-type DNA-binding domain-containing protein</fullName>
    </recommendedName>
</protein>
<comment type="subcellular location">
    <subcellularLocation>
        <location evidence="1">Nucleus</location>
    </subcellularLocation>
</comment>
<dbReference type="PRINTS" id="PR00056">
    <property type="entry name" value="HSFDOMAIN"/>
</dbReference>
<evidence type="ECO:0000256" key="4">
    <source>
        <dbReference type="ARBA" id="ARBA00023125"/>
    </source>
</evidence>
<dbReference type="GO" id="GO:0005634">
    <property type="term" value="C:nucleus"/>
    <property type="evidence" value="ECO:0007669"/>
    <property type="project" value="UniProtKB-SubCell"/>
</dbReference>
<keyword evidence="6" id="KW-0539">Nucleus</keyword>
<organism evidence="9 10">
    <name type="scientific">Cimex lectularius</name>
    <name type="common">Bed bug</name>
    <name type="synonym">Acanthia lectularia</name>
    <dbReference type="NCBI Taxonomy" id="79782"/>
    <lineage>
        <taxon>Eukaryota</taxon>
        <taxon>Metazoa</taxon>
        <taxon>Ecdysozoa</taxon>
        <taxon>Arthropoda</taxon>
        <taxon>Hexapoda</taxon>
        <taxon>Insecta</taxon>
        <taxon>Pterygota</taxon>
        <taxon>Neoptera</taxon>
        <taxon>Paraneoptera</taxon>
        <taxon>Hemiptera</taxon>
        <taxon>Heteroptera</taxon>
        <taxon>Panheteroptera</taxon>
        <taxon>Cimicomorpha</taxon>
        <taxon>Cimicidae</taxon>
        <taxon>Cimex</taxon>
    </lineage>
</organism>
<dbReference type="InterPro" id="IPR036390">
    <property type="entry name" value="WH_DNA-bd_sf"/>
</dbReference>
<keyword evidence="5" id="KW-0804">Transcription</keyword>
<keyword evidence="4" id="KW-0238">DNA-binding</keyword>
<dbReference type="GO" id="GO:0003700">
    <property type="term" value="F:DNA-binding transcription factor activity"/>
    <property type="evidence" value="ECO:0007669"/>
    <property type="project" value="InterPro"/>
</dbReference>
<dbReference type="InterPro" id="IPR000232">
    <property type="entry name" value="HSF_DNA-bd"/>
</dbReference>
<evidence type="ECO:0000256" key="2">
    <source>
        <dbReference type="ARBA" id="ARBA00006403"/>
    </source>
</evidence>
<dbReference type="Pfam" id="PF00447">
    <property type="entry name" value="HSF_DNA-bind"/>
    <property type="match status" value="1"/>
</dbReference>
<name>A0A8I6R6S4_CIMLE</name>
<comment type="similarity">
    <text evidence="2 7">Belongs to the HSF family.</text>
</comment>
<dbReference type="EnsemblMetazoa" id="XM_014384538.2">
    <property type="protein sequence ID" value="XP_014240024.1"/>
    <property type="gene ID" value="LOC106661254"/>
</dbReference>
<sequence>MSVTAFLKKLWHMVCDEKTEEVISWSENGKCFIIKDQIVFTSELLPKYYKHNNLSSFTRQLNKYGFRRVSNPESFFVYLAFEHPSFVKGDYSSMLQIRRKISSKCRSVEEKEDDPQGSNDSSLEAQIRQMRARQEEVETQLSANKIERDALWREHSILRQKQQQQSQLINSLIQFLISLIRPNNNVRRSVPLMLKDTERNDINLCAKIKEVQQKAQENNHTAQDNISDALIEETISPGDKQMFFTSTSQDEISNPIENCIEESLNAVHKERRQGLKRPWDIKEEETEEPMSILVPSTDESDSKSEIELLKDFLMYDNIPYPSRLMDLFGSEDPLGLKLPETDWKETQEDNEIVVYNGINDLFINNKLSS</sequence>
<dbReference type="AlphaFoldDB" id="A0A8I6R6S4"/>
<gene>
    <name evidence="9" type="primary">106661254</name>
</gene>
<evidence type="ECO:0000259" key="8">
    <source>
        <dbReference type="SMART" id="SM00415"/>
    </source>
</evidence>
<accession>A0A8I6R6S4</accession>
<evidence type="ECO:0000313" key="10">
    <source>
        <dbReference type="Proteomes" id="UP000494040"/>
    </source>
</evidence>
<dbReference type="GO" id="GO:0043565">
    <property type="term" value="F:sequence-specific DNA binding"/>
    <property type="evidence" value="ECO:0007669"/>
    <property type="project" value="InterPro"/>
</dbReference>
<evidence type="ECO:0000256" key="6">
    <source>
        <dbReference type="ARBA" id="ARBA00023242"/>
    </source>
</evidence>
<dbReference type="SUPFAM" id="SSF46785">
    <property type="entry name" value="Winged helix' DNA-binding domain"/>
    <property type="match status" value="1"/>
</dbReference>
<dbReference type="OrthoDB" id="60033at2759"/>
<evidence type="ECO:0000313" key="9">
    <source>
        <dbReference type="EnsemblMetazoa" id="XP_014240024.1"/>
    </source>
</evidence>
<dbReference type="KEGG" id="clec:106661254"/>
<evidence type="ECO:0000256" key="3">
    <source>
        <dbReference type="ARBA" id="ARBA00023015"/>
    </source>
</evidence>